<accession>A0A0F8YBX8</accession>
<dbReference type="EMBL" id="LAZR01054294">
    <property type="protein sequence ID" value="KKK78858.1"/>
    <property type="molecule type" value="Genomic_DNA"/>
</dbReference>
<feature type="non-terminal residue" evidence="1">
    <location>
        <position position="1"/>
    </location>
</feature>
<reference evidence="1" key="1">
    <citation type="journal article" date="2015" name="Nature">
        <title>Complex archaea that bridge the gap between prokaryotes and eukaryotes.</title>
        <authorList>
            <person name="Spang A."/>
            <person name="Saw J.H."/>
            <person name="Jorgensen S.L."/>
            <person name="Zaremba-Niedzwiedzka K."/>
            <person name="Martijn J."/>
            <person name="Lind A.E."/>
            <person name="van Eijk R."/>
            <person name="Schleper C."/>
            <person name="Guy L."/>
            <person name="Ettema T.J."/>
        </authorList>
    </citation>
    <scope>NUCLEOTIDE SEQUENCE</scope>
</reference>
<proteinExistence type="predicted"/>
<comment type="caution">
    <text evidence="1">The sequence shown here is derived from an EMBL/GenBank/DDBJ whole genome shotgun (WGS) entry which is preliminary data.</text>
</comment>
<evidence type="ECO:0000313" key="1">
    <source>
        <dbReference type="EMBL" id="KKK78858.1"/>
    </source>
</evidence>
<sequence>INVVYKESIDILSIGGGCYEDVKKNFETYSSHCNGIIAIHDIESCRYKKRKTAESWKFWDELKALVTCGAKEYENFLFLAIHRKRIRGNQRGIGIIIKQ</sequence>
<organism evidence="1">
    <name type="scientific">marine sediment metagenome</name>
    <dbReference type="NCBI Taxonomy" id="412755"/>
    <lineage>
        <taxon>unclassified sequences</taxon>
        <taxon>metagenomes</taxon>
        <taxon>ecological metagenomes</taxon>
    </lineage>
</organism>
<name>A0A0F8YBX8_9ZZZZ</name>
<protein>
    <submittedName>
        <fullName evidence="1">Uncharacterized protein</fullName>
    </submittedName>
</protein>
<gene>
    <name evidence="1" type="ORF">LCGC14_2839340</name>
</gene>
<dbReference type="AlphaFoldDB" id="A0A0F8YBX8"/>